<dbReference type="GO" id="GO:0015577">
    <property type="term" value="F:galactitol transmembrane transporter activity"/>
    <property type="evidence" value="ECO:0007669"/>
    <property type="project" value="InterPro"/>
</dbReference>
<dbReference type="GO" id="GO:0009401">
    <property type="term" value="P:phosphoenolpyruvate-dependent sugar phosphotransferase system"/>
    <property type="evidence" value="ECO:0007669"/>
    <property type="project" value="UniProtKB-KW"/>
</dbReference>
<keyword evidence="12" id="KW-1185">Reference proteome</keyword>
<evidence type="ECO:0000259" key="10">
    <source>
        <dbReference type="PROSITE" id="PS51104"/>
    </source>
</evidence>
<keyword evidence="5" id="KW-0598">Phosphotransferase system</keyword>
<dbReference type="OrthoDB" id="9787936at2"/>
<comment type="subcellular location">
    <subcellularLocation>
        <location evidence="1">Cell membrane</location>
        <topology evidence="1">Multi-pass membrane protein</topology>
    </subcellularLocation>
</comment>
<dbReference type="RefSeq" id="WP_091747005.1">
    <property type="nucleotide sequence ID" value="NZ_FODY01000012.1"/>
</dbReference>
<sequence>MELILGVFTYVIGLGVTVMMPIIITILGLIFRKDFSVAFRAGLTVGMGFVGLKTITGLLLYTISPINQGLVERLGFKLTAVDVGWSFGSSIAWGTEVVPFVFLAIIATNVVMVFLGWTRTMDIDIWNFWHPLFIASGLYVTTGSMLLAVVSAVINMAIIFKVADWTQRDCEEVLGLEGISLPHIQTSAWALVGYPLNWVLDQIPLIKDINWTTEGVQEKLGLFGEPMIMGLSIGLTLAWAAGFDFAQTVQTGVVIAGCLVLMPRMVSLLMDGLIVIAEAAQEFMESRFQGHKIYIGLDSSVAIGHPFVMAMGLLMIPVVMGLAFVLPGNITLPLADLSVLSFFMVYAIVPSKGNLFRGIVIGVVISIILLYVSSYAAPVMTQLAGQLKIAVPPGTMQITSLALGAQWYTWLVYAVLNWLGGGG</sequence>
<keyword evidence="4" id="KW-0762">Sugar transport</keyword>
<reference evidence="11 12" key="1">
    <citation type="submission" date="2016-10" db="EMBL/GenBank/DDBJ databases">
        <authorList>
            <person name="de Groot N.N."/>
        </authorList>
    </citation>
    <scope>NUCLEOTIDE SEQUENCE [LARGE SCALE GENOMIC DNA]</scope>
    <source>
        <strain evidence="11 12">DSM 13305</strain>
    </source>
</reference>
<organism evidence="11 12">
    <name type="scientific">Propionispora vibrioides</name>
    <dbReference type="NCBI Taxonomy" id="112903"/>
    <lineage>
        <taxon>Bacteria</taxon>
        <taxon>Bacillati</taxon>
        <taxon>Bacillota</taxon>
        <taxon>Negativicutes</taxon>
        <taxon>Selenomonadales</taxon>
        <taxon>Sporomusaceae</taxon>
        <taxon>Propionispora</taxon>
    </lineage>
</organism>
<evidence type="ECO:0000256" key="8">
    <source>
        <dbReference type="ARBA" id="ARBA00023136"/>
    </source>
</evidence>
<evidence type="ECO:0000256" key="1">
    <source>
        <dbReference type="ARBA" id="ARBA00004651"/>
    </source>
</evidence>
<evidence type="ECO:0000256" key="9">
    <source>
        <dbReference type="SAM" id="Phobius"/>
    </source>
</evidence>
<feature type="transmembrane region" description="Helical" evidence="9">
    <location>
        <begin position="7"/>
        <end position="31"/>
    </location>
</feature>
<feature type="transmembrane region" description="Helical" evidence="9">
    <location>
        <begin position="37"/>
        <end position="62"/>
    </location>
</feature>
<keyword evidence="2" id="KW-0813">Transport</keyword>
<dbReference type="InterPro" id="IPR004703">
    <property type="entry name" value="PTS_sugar-sp_permease"/>
</dbReference>
<dbReference type="PANTHER" id="PTHR37324">
    <property type="entry name" value="PTS SYSTEM GALACTITOL-SPECIFIC EIIC COMPONENT"/>
    <property type="match status" value="1"/>
</dbReference>
<evidence type="ECO:0000313" key="11">
    <source>
        <dbReference type="EMBL" id="SEP16406.1"/>
    </source>
</evidence>
<dbReference type="GO" id="GO:0005886">
    <property type="term" value="C:plasma membrane"/>
    <property type="evidence" value="ECO:0007669"/>
    <property type="project" value="UniProtKB-SubCell"/>
</dbReference>
<feature type="transmembrane region" description="Helical" evidence="9">
    <location>
        <begin position="100"/>
        <end position="117"/>
    </location>
</feature>
<name>A0A1H8VLY8_9FIRM</name>
<dbReference type="AlphaFoldDB" id="A0A1H8VLY8"/>
<proteinExistence type="predicted"/>
<evidence type="ECO:0000256" key="3">
    <source>
        <dbReference type="ARBA" id="ARBA00022475"/>
    </source>
</evidence>
<evidence type="ECO:0000256" key="6">
    <source>
        <dbReference type="ARBA" id="ARBA00022692"/>
    </source>
</evidence>
<accession>A0A1H8VLY8</accession>
<feature type="transmembrane region" description="Helical" evidence="9">
    <location>
        <begin position="330"/>
        <end position="349"/>
    </location>
</feature>
<dbReference type="PANTHER" id="PTHR37324:SF2">
    <property type="entry name" value="PTS SYSTEM GALACTITOL-SPECIFIC EIIC COMPONENT"/>
    <property type="match status" value="1"/>
</dbReference>
<keyword evidence="3" id="KW-1003">Cell membrane</keyword>
<dbReference type="Proteomes" id="UP000198847">
    <property type="component" value="Unassembled WGS sequence"/>
</dbReference>
<dbReference type="PIRSF" id="PIRSF006304">
    <property type="entry name" value="GatC"/>
    <property type="match status" value="1"/>
</dbReference>
<keyword evidence="8 9" id="KW-0472">Membrane</keyword>
<feature type="transmembrane region" description="Helical" evidence="9">
    <location>
        <begin position="397"/>
        <end position="419"/>
    </location>
</feature>
<feature type="transmembrane region" description="Helical" evidence="9">
    <location>
        <begin position="253"/>
        <end position="280"/>
    </location>
</feature>
<evidence type="ECO:0000256" key="2">
    <source>
        <dbReference type="ARBA" id="ARBA00022448"/>
    </source>
</evidence>
<dbReference type="STRING" id="112903.SAMN04490178_1128"/>
<evidence type="ECO:0000256" key="5">
    <source>
        <dbReference type="ARBA" id="ARBA00022683"/>
    </source>
</evidence>
<feature type="transmembrane region" description="Helical" evidence="9">
    <location>
        <begin position="220"/>
        <end position="241"/>
    </location>
</feature>
<feature type="transmembrane region" description="Helical" evidence="9">
    <location>
        <begin position="356"/>
        <end position="377"/>
    </location>
</feature>
<evidence type="ECO:0000256" key="4">
    <source>
        <dbReference type="ARBA" id="ARBA00022597"/>
    </source>
</evidence>
<keyword evidence="6 9" id="KW-0812">Transmembrane</keyword>
<dbReference type="EMBL" id="FODY01000012">
    <property type="protein sequence ID" value="SEP16406.1"/>
    <property type="molecule type" value="Genomic_DNA"/>
</dbReference>
<gene>
    <name evidence="11" type="ORF">SAMN04490178_1128</name>
</gene>
<protein>
    <submittedName>
        <fullName evidence="11">PTS system IIC component, Gat family</fullName>
    </submittedName>
</protein>
<dbReference type="InterPro" id="IPR013014">
    <property type="entry name" value="PTS_EIIC_2"/>
</dbReference>
<dbReference type="Pfam" id="PF03611">
    <property type="entry name" value="EIIC-GAT"/>
    <property type="match status" value="1"/>
</dbReference>
<keyword evidence="7 9" id="KW-1133">Transmembrane helix</keyword>
<evidence type="ECO:0000313" key="12">
    <source>
        <dbReference type="Proteomes" id="UP000198847"/>
    </source>
</evidence>
<feature type="domain" description="PTS EIIC type-2" evidence="10">
    <location>
        <begin position="8"/>
        <end position="423"/>
    </location>
</feature>
<evidence type="ECO:0000256" key="7">
    <source>
        <dbReference type="ARBA" id="ARBA00022989"/>
    </source>
</evidence>
<feature type="transmembrane region" description="Helical" evidence="9">
    <location>
        <begin position="138"/>
        <end position="160"/>
    </location>
</feature>
<dbReference type="InterPro" id="IPR013853">
    <property type="entry name" value="EIIC-GAT"/>
</dbReference>
<feature type="transmembrane region" description="Helical" evidence="9">
    <location>
        <begin position="301"/>
        <end position="324"/>
    </location>
</feature>
<dbReference type="PROSITE" id="PS51104">
    <property type="entry name" value="PTS_EIIC_TYPE_2"/>
    <property type="match status" value="1"/>
</dbReference>